<dbReference type="NCBIfam" id="TIGR02436">
    <property type="entry name" value="four helix bundle protein"/>
    <property type="match status" value="1"/>
</dbReference>
<dbReference type="Gene3D" id="1.20.1440.60">
    <property type="entry name" value="23S rRNA-intervening sequence"/>
    <property type="match status" value="1"/>
</dbReference>
<evidence type="ECO:0000313" key="1">
    <source>
        <dbReference type="EMBL" id="PIV64613.1"/>
    </source>
</evidence>
<protein>
    <submittedName>
        <fullName evidence="1">Four helix bundle protein</fullName>
    </submittedName>
</protein>
<dbReference type="AlphaFoldDB" id="A0A2M7EA49"/>
<evidence type="ECO:0000313" key="2">
    <source>
        <dbReference type="Proteomes" id="UP000228886"/>
    </source>
</evidence>
<dbReference type="Pfam" id="PF05635">
    <property type="entry name" value="23S_rRNA_IVP"/>
    <property type="match status" value="1"/>
</dbReference>
<dbReference type="EMBL" id="PETL01000064">
    <property type="protein sequence ID" value="PIV64613.1"/>
    <property type="molecule type" value="Genomic_DNA"/>
</dbReference>
<dbReference type="CDD" id="cd16377">
    <property type="entry name" value="23S_rRNA_IVP_like"/>
    <property type="match status" value="1"/>
</dbReference>
<dbReference type="SUPFAM" id="SSF158446">
    <property type="entry name" value="IVS-encoded protein-like"/>
    <property type="match status" value="1"/>
</dbReference>
<gene>
    <name evidence="1" type="ORF">COS11_01270</name>
</gene>
<comment type="caution">
    <text evidence="1">The sequence shown here is derived from an EMBL/GenBank/DDBJ whole genome shotgun (WGS) entry which is preliminary data.</text>
</comment>
<proteinExistence type="predicted"/>
<dbReference type="InterPro" id="IPR012657">
    <property type="entry name" value="23S_rRNA-intervening_sequence"/>
</dbReference>
<dbReference type="InterPro" id="IPR036583">
    <property type="entry name" value="23S_rRNA_IVS_sf"/>
</dbReference>
<reference evidence="2" key="1">
    <citation type="submission" date="2017-09" db="EMBL/GenBank/DDBJ databases">
        <title>Depth-based differentiation of microbial function through sediment-hosted aquifers and enrichment of novel symbionts in the deep terrestrial subsurface.</title>
        <authorList>
            <person name="Probst A.J."/>
            <person name="Ladd B."/>
            <person name="Jarett J.K."/>
            <person name="Geller-Mcgrath D.E."/>
            <person name="Sieber C.M.K."/>
            <person name="Emerson J.B."/>
            <person name="Anantharaman K."/>
            <person name="Thomas B.C."/>
            <person name="Malmstrom R."/>
            <person name="Stieglmeier M."/>
            <person name="Klingl A."/>
            <person name="Woyke T."/>
            <person name="Ryan C.M."/>
            <person name="Banfield J.F."/>
        </authorList>
    </citation>
    <scope>NUCLEOTIDE SEQUENCE [LARGE SCALE GENOMIC DNA]</scope>
</reference>
<dbReference type="PANTHER" id="PTHR38471:SF2">
    <property type="entry name" value="FOUR HELIX BUNDLE PROTEIN"/>
    <property type="match status" value="1"/>
</dbReference>
<dbReference type="PANTHER" id="PTHR38471">
    <property type="entry name" value="FOUR HELIX BUNDLE PROTEIN"/>
    <property type="match status" value="1"/>
</dbReference>
<sequence length="115" mass="13400">MGFDFERLKVYQKAINFANDIYNLTKEFPKQEQFGMIDQLRRASLSVSLNIAEGSGRSKKEFKHFITVARTSVHECVPLLRLSSLQGYINKDTRERFYQRCEELTKMLCGLINSL</sequence>
<dbReference type="Proteomes" id="UP000228886">
    <property type="component" value="Unassembled WGS sequence"/>
</dbReference>
<name>A0A2M7EA49_9BACT</name>
<accession>A0A2M7EA49</accession>
<organism evidence="1 2">
    <name type="scientific">bacterium (Candidatus Ratteibacteria) CG01_land_8_20_14_3_00_40_19</name>
    <dbReference type="NCBI Taxonomy" id="2014290"/>
    <lineage>
        <taxon>Bacteria</taxon>
        <taxon>Candidatus Ratteibacteria</taxon>
    </lineage>
</organism>